<reference evidence="3" key="1">
    <citation type="submission" date="2022-07" db="EMBL/GenBank/DDBJ databases">
        <title>Genome Sequence of Physisporinus lineatus.</title>
        <authorList>
            <person name="Buettner E."/>
        </authorList>
    </citation>
    <scope>NUCLEOTIDE SEQUENCE</scope>
    <source>
        <strain evidence="3">VT162</strain>
    </source>
</reference>
<dbReference type="EMBL" id="JANAWD010000427">
    <property type="protein sequence ID" value="KAJ3479629.1"/>
    <property type="molecule type" value="Genomic_DNA"/>
</dbReference>
<name>A0AAD5V140_9APHY</name>
<protein>
    <recommendedName>
        <fullName evidence="2">DUF6535 domain-containing protein</fullName>
    </recommendedName>
</protein>
<keyword evidence="4" id="KW-1185">Reference proteome</keyword>
<organism evidence="3 4">
    <name type="scientific">Meripilus lineatus</name>
    <dbReference type="NCBI Taxonomy" id="2056292"/>
    <lineage>
        <taxon>Eukaryota</taxon>
        <taxon>Fungi</taxon>
        <taxon>Dikarya</taxon>
        <taxon>Basidiomycota</taxon>
        <taxon>Agaricomycotina</taxon>
        <taxon>Agaricomycetes</taxon>
        <taxon>Polyporales</taxon>
        <taxon>Meripilaceae</taxon>
        <taxon>Meripilus</taxon>
    </lineage>
</organism>
<keyword evidence="1" id="KW-0472">Membrane</keyword>
<evidence type="ECO:0000259" key="2">
    <source>
        <dbReference type="Pfam" id="PF20153"/>
    </source>
</evidence>
<gene>
    <name evidence="3" type="ORF">NLI96_g8925</name>
</gene>
<sequence length="630" mass="70542">MGGKLTNGFYYPNLLRPISLIPMHTPSSQIPILSLAHPTRVGSMNIPFNFADLGIPSVSLMLSRVLVNHLAVSSAVDKIKSNHWQQREEVVPLKKMLLPRETVNLLEGFSSYTNLPKGSSPVRSKSSYSQVSVVLQPNSTPKAQVSGGEAHNVGNMTNLGAELDEEENVTEAEKFCIQREKEYPDVILKPEDANAWPELSDTLTGHDGDQVDAHYQNIDTLLVLSGLFSAVVTTLVVEAIQRLQQDPADTTAQLLLQISMQLSSLSVNPGFINSTYVPPPSLPFSPQPSAVFVNILWFISLALSLVTASLGMLVKQWLREYRSQSNVSPEQCCQVRLFRVRGLRRYKVAEIASLLPILLQIALILFFIGLILFARSIHVLIATVVSIIVAIWLLFVFGTTFLPVISPSCPYKTPLLKSIFFHLRNLINGLPKRFKASFIGSHFPILSESLFDEESTREMDMETKIEVLVDAYETFRDIKSWDIVMRCVDLNSPLDSLRMLSTLVKQKYGSEITSESNLSGLFDQAHLRLLLKSMVACLRRASFVARKDDTGDAWLRSTEVVHFVTLRRLYFAFRSSGGLDTALDNIVDKLTQHKHVFSVPHYPMFITSYILSQSGFSQSHFPEEINEVRE</sequence>
<keyword evidence="1" id="KW-0812">Transmembrane</keyword>
<evidence type="ECO:0000313" key="4">
    <source>
        <dbReference type="Proteomes" id="UP001212997"/>
    </source>
</evidence>
<feature type="domain" description="DUF6535" evidence="2">
    <location>
        <begin position="196"/>
        <end position="374"/>
    </location>
</feature>
<dbReference type="InterPro" id="IPR045338">
    <property type="entry name" value="DUF6535"/>
</dbReference>
<dbReference type="Pfam" id="PF20153">
    <property type="entry name" value="DUF6535"/>
    <property type="match status" value="1"/>
</dbReference>
<feature type="transmembrane region" description="Helical" evidence="1">
    <location>
        <begin position="379"/>
        <end position="405"/>
    </location>
</feature>
<comment type="caution">
    <text evidence="3">The sequence shown here is derived from an EMBL/GenBank/DDBJ whole genome shotgun (WGS) entry which is preliminary data.</text>
</comment>
<accession>A0AAD5V140</accession>
<dbReference type="Proteomes" id="UP001212997">
    <property type="component" value="Unassembled WGS sequence"/>
</dbReference>
<keyword evidence="1" id="KW-1133">Transmembrane helix</keyword>
<feature type="transmembrane region" description="Helical" evidence="1">
    <location>
        <begin position="291"/>
        <end position="314"/>
    </location>
</feature>
<evidence type="ECO:0000256" key="1">
    <source>
        <dbReference type="SAM" id="Phobius"/>
    </source>
</evidence>
<dbReference type="AlphaFoldDB" id="A0AAD5V140"/>
<evidence type="ECO:0000313" key="3">
    <source>
        <dbReference type="EMBL" id="KAJ3479629.1"/>
    </source>
</evidence>
<feature type="transmembrane region" description="Helical" evidence="1">
    <location>
        <begin position="351"/>
        <end position="373"/>
    </location>
</feature>
<proteinExistence type="predicted"/>